<dbReference type="InterPro" id="IPR045372">
    <property type="entry name" value="YidB"/>
</dbReference>
<sequence>MGLLDSLTSIAGGALGGGDERSANGGMAALLPILVAQLNNYPGGLTALIQRFQQGGLGEVIASWVSAGPNQPVTPAQLDSVLEPGMVDQMAQQSGQDRGDVLANLSRLLPGLVDTATPGGQAESGQSFDAGSLLASLSGLLDGKRG</sequence>
<organism evidence="1 2">
    <name type="scientific">Bordetella bronchiseptica 253</name>
    <dbReference type="NCBI Taxonomy" id="568707"/>
    <lineage>
        <taxon>Bacteria</taxon>
        <taxon>Pseudomonadati</taxon>
        <taxon>Pseudomonadota</taxon>
        <taxon>Betaproteobacteria</taxon>
        <taxon>Burkholderiales</taxon>
        <taxon>Alcaligenaceae</taxon>
        <taxon>Bordetella</taxon>
    </lineage>
</organism>
<protein>
    <recommendedName>
        <fullName evidence="3">DUF937 domain-containing protein</fullName>
    </recommendedName>
</protein>
<evidence type="ECO:0008006" key="3">
    <source>
        <dbReference type="Google" id="ProtNLM"/>
    </source>
</evidence>
<evidence type="ECO:0000313" key="1">
    <source>
        <dbReference type="EMBL" id="CCJ56700.1"/>
    </source>
</evidence>
<dbReference type="HOGENOM" id="CLU_084747_4_0_4"/>
<proteinExistence type="predicted"/>
<dbReference type="InterPro" id="IPR027405">
    <property type="entry name" value="YidB-like"/>
</dbReference>
<name>A0A0C6PEH2_BORBO</name>
<dbReference type="Proteomes" id="UP000007564">
    <property type="component" value="Chromosome"/>
</dbReference>
<dbReference type="SUPFAM" id="SSF140804">
    <property type="entry name" value="YidB-like"/>
    <property type="match status" value="1"/>
</dbReference>
<dbReference type="Pfam" id="PF20159">
    <property type="entry name" value="YidB"/>
    <property type="match status" value="1"/>
</dbReference>
<evidence type="ECO:0000313" key="2">
    <source>
        <dbReference type="Proteomes" id="UP000007564"/>
    </source>
</evidence>
<dbReference type="RefSeq" id="WP_003813548.1">
    <property type="nucleotide sequence ID" value="NC_019382.1"/>
</dbReference>
<gene>
    <name evidence="1" type="ORF">BN112_4786</name>
</gene>
<dbReference type="Gene3D" id="1.10.10.690">
    <property type="entry name" value="YidB-like"/>
    <property type="match status" value="1"/>
</dbReference>
<dbReference type="EMBL" id="HE965806">
    <property type="protein sequence ID" value="CCJ56700.1"/>
    <property type="molecule type" value="Genomic_DNA"/>
</dbReference>
<dbReference type="OrthoDB" id="9795283at2"/>
<dbReference type="AlphaFoldDB" id="A0A0C6PEH2"/>
<accession>A0A0C6PEH2</accession>
<dbReference type="GeneID" id="93204960"/>
<reference evidence="1 2" key="1">
    <citation type="journal article" date="2012" name="BMC Genomics">
        <title>Comparative genomics of the classical Bordetella subspecies: the evolution and exchange of virulence-associated diversity amongst closely related pathogens.</title>
        <authorList>
            <person name="Park J."/>
            <person name="Zhang Y."/>
            <person name="Buboltz A.M."/>
            <person name="Zhang X."/>
            <person name="Schuster S.C."/>
            <person name="Ahuja U."/>
            <person name="Liu M."/>
            <person name="Miller J.F."/>
            <person name="Sebaihia M."/>
            <person name="Bentley S.D."/>
            <person name="Parkhill J."/>
            <person name="Harvill E.T."/>
        </authorList>
    </citation>
    <scope>NUCLEOTIDE SEQUENCE [LARGE SCALE GENOMIC DNA]</scope>
    <source>
        <strain evidence="1 2">253</strain>
    </source>
</reference>
<dbReference type="KEGG" id="bbh:BN112_4786"/>